<gene>
    <name evidence="2" type="ORF">CERZMDRAFT_81396</name>
</gene>
<keyword evidence="1" id="KW-1133">Transmembrane helix</keyword>
<keyword evidence="1" id="KW-0812">Transmembrane</keyword>
<accession>A0A6A6FRZ6</accession>
<dbReference type="PANTHER" id="PTHR35041">
    <property type="entry name" value="MEDIATOR OF RNA POLYMERASE II TRANSCRIPTION SUBUNIT 1"/>
    <property type="match status" value="1"/>
</dbReference>
<evidence type="ECO:0000313" key="3">
    <source>
        <dbReference type="Proteomes" id="UP000799539"/>
    </source>
</evidence>
<feature type="transmembrane region" description="Helical" evidence="1">
    <location>
        <begin position="21"/>
        <end position="42"/>
    </location>
</feature>
<name>A0A6A6FRZ6_9PEZI</name>
<dbReference type="AlphaFoldDB" id="A0A6A6FRZ6"/>
<proteinExistence type="predicted"/>
<keyword evidence="3" id="KW-1185">Reference proteome</keyword>
<dbReference type="OrthoDB" id="5322539at2759"/>
<evidence type="ECO:0000313" key="2">
    <source>
        <dbReference type="EMBL" id="KAF2216256.1"/>
    </source>
</evidence>
<reference evidence="2" key="1">
    <citation type="journal article" date="2020" name="Stud. Mycol.">
        <title>101 Dothideomycetes genomes: a test case for predicting lifestyles and emergence of pathogens.</title>
        <authorList>
            <person name="Haridas S."/>
            <person name="Albert R."/>
            <person name="Binder M."/>
            <person name="Bloem J."/>
            <person name="Labutti K."/>
            <person name="Salamov A."/>
            <person name="Andreopoulos B."/>
            <person name="Baker S."/>
            <person name="Barry K."/>
            <person name="Bills G."/>
            <person name="Bluhm B."/>
            <person name="Cannon C."/>
            <person name="Castanera R."/>
            <person name="Culley D."/>
            <person name="Daum C."/>
            <person name="Ezra D."/>
            <person name="Gonzalez J."/>
            <person name="Henrissat B."/>
            <person name="Kuo A."/>
            <person name="Liang C."/>
            <person name="Lipzen A."/>
            <person name="Lutzoni F."/>
            <person name="Magnuson J."/>
            <person name="Mondo S."/>
            <person name="Nolan M."/>
            <person name="Ohm R."/>
            <person name="Pangilinan J."/>
            <person name="Park H.-J."/>
            <person name="Ramirez L."/>
            <person name="Alfaro M."/>
            <person name="Sun H."/>
            <person name="Tritt A."/>
            <person name="Yoshinaga Y."/>
            <person name="Zwiers L.-H."/>
            <person name="Turgeon B."/>
            <person name="Goodwin S."/>
            <person name="Spatafora J."/>
            <person name="Crous P."/>
            <person name="Grigoriev I."/>
        </authorList>
    </citation>
    <scope>NUCLEOTIDE SEQUENCE</scope>
    <source>
        <strain evidence="2">SCOH1-5</strain>
    </source>
</reference>
<dbReference type="EMBL" id="ML992664">
    <property type="protein sequence ID" value="KAF2216256.1"/>
    <property type="molecule type" value="Genomic_DNA"/>
</dbReference>
<feature type="transmembrane region" description="Helical" evidence="1">
    <location>
        <begin position="136"/>
        <end position="159"/>
    </location>
</feature>
<evidence type="ECO:0000256" key="1">
    <source>
        <dbReference type="SAM" id="Phobius"/>
    </source>
</evidence>
<dbReference type="Proteomes" id="UP000799539">
    <property type="component" value="Unassembled WGS sequence"/>
</dbReference>
<sequence>MKPAHKNGSRPGPFILRRRAPIVMLSSLVVGVAFAVGHHAFYASLAGTLVSSDPIKLGGWTTTQQQINVAIGTALAFGVKASLILACSTAYMQLVFGAINTGTFKLSHLDNWFGGLNDFWSLLCVVICWRYPLLTLVALTCWLLPLAAIISPASLSVVFDRINPSPSRDALAPQPAFDSMSLAKYYFRQNDAGTFMAYTGPSEEVSRIAIASATQGVILPIEPAGTNATWQDTIVAPRLACEDTDLDIQRDIRDNLIDFYKNITNNSDWFDWTTIMFDYLAWSAYSDDLVPTPFKNDINNGWRLQDALNGAARVPYGNGKATDVFFAILPRAAWELPPSKHGFSLKGLEDSSTDPDVKAEHQRLLMEWYWEGSTMLHCRLLPTIYTLNFTYDGPNQAQHIHVLDMKNSVGVGYNRTNLQASGPHYTFVSQDPSPATVLAGAPVAATRSSSLPARFSTAVAGAPVAATRSSSLPASAIMARSTVPDLPLRLKSDSEENVNASNITQLAQHALRISSWGSIQQAAMALFLGASKSLNGTPGRAFIPNGFGGQIGSMSFETRAFTTALSESRELGQLAHPPPTASNITNTTSGLAFEQAASLLPNVTQHVARPLKTVIEEMFLNITLSMASNKDQQYKPDSPLAPPSVRITEVLYGNVYSYSVDKLWLAYGIAIGISLLNLLVGFSSLLRTRASFTDNFSTMVRIARNADIETDMYEERLPGKDPLPKHMAHAELRLRRIDQLFDPKHLGRVTVTDRRQSSDLGS</sequence>
<feature type="transmembrane region" description="Helical" evidence="1">
    <location>
        <begin position="664"/>
        <end position="686"/>
    </location>
</feature>
<protein>
    <submittedName>
        <fullName evidence="2">Uncharacterized protein</fullName>
    </submittedName>
</protein>
<dbReference type="PANTHER" id="PTHR35041:SF6">
    <property type="entry name" value="FORMYLMETHIONINE DEFORMYLASE-LIKE PROTEIN-RELATED"/>
    <property type="match status" value="1"/>
</dbReference>
<keyword evidence="1" id="KW-0472">Membrane</keyword>
<organism evidence="2 3">
    <name type="scientific">Cercospora zeae-maydis SCOH1-5</name>
    <dbReference type="NCBI Taxonomy" id="717836"/>
    <lineage>
        <taxon>Eukaryota</taxon>
        <taxon>Fungi</taxon>
        <taxon>Dikarya</taxon>
        <taxon>Ascomycota</taxon>
        <taxon>Pezizomycotina</taxon>
        <taxon>Dothideomycetes</taxon>
        <taxon>Dothideomycetidae</taxon>
        <taxon>Mycosphaerellales</taxon>
        <taxon>Mycosphaerellaceae</taxon>
        <taxon>Cercospora</taxon>
    </lineage>
</organism>